<gene>
    <name evidence="3" type="ORF">ITX44_25930</name>
</gene>
<comment type="caution">
    <text evidence="3">The sequence shown here is derived from an EMBL/GenBank/DDBJ whole genome shotgun (WGS) entry which is preliminary data.</text>
</comment>
<evidence type="ECO:0000259" key="2">
    <source>
        <dbReference type="Pfam" id="PF18368"/>
    </source>
</evidence>
<dbReference type="RefSeq" id="WP_205359801.1">
    <property type="nucleotide sequence ID" value="NZ_JADKYB010000015.1"/>
</dbReference>
<protein>
    <recommendedName>
        <fullName evidence="2">Exo-beta-D-glucosaminidase Ig-fold domain-containing protein</fullName>
    </recommendedName>
</protein>
<feature type="compositionally biased region" description="Basic and acidic residues" evidence="1">
    <location>
        <begin position="49"/>
        <end position="73"/>
    </location>
</feature>
<accession>A0ABS2TX52</accession>
<reference evidence="3 4" key="1">
    <citation type="submission" date="2021-01" db="EMBL/GenBank/DDBJ databases">
        <title>Streptomyces acididurans sp. nov., isolated from a peat swamp forest soil.</title>
        <authorList>
            <person name="Chantavorakit T."/>
            <person name="Duangmal K."/>
        </authorList>
    </citation>
    <scope>NUCLEOTIDE SEQUENCE [LARGE SCALE GENOMIC DNA]</scope>
    <source>
        <strain evidence="3 4">KK5PA1</strain>
    </source>
</reference>
<dbReference type="InterPro" id="IPR041351">
    <property type="entry name" value="Ig_GlcNase"/>
</dbReference>
<feature type="domain" description="Exo-beta-D-glucosaminidase Ig-fold" evidence="2">
    <location>
        <begin position="181"/>
        <end position="269"/>
    </location>
</feature>
<dbReference type="PANTHER" id="PTHR43536">
    <property type="entry name" value="MANNOSYLGLYCOPROTEIN ENDO-BETA-MANNOSIDASE"/>
    <property type="match status" value="1"/>
</dbReference>
<dbReference type="SUPFAM" id="SSF49303">
    <property type="entry name" value="beta-Galactosidase/glucuronidase domain"/>
    <property type="match status" value="2"/>
</dbReference>
<name>A0ABS2TX52_9ACTN</name>
<organism evidence="3 4">
    <name type="scientific">Actinacidiphila acididurans</name>
    <dbReference type="NCBI Taxonomy" id="2784346"/>
    <lineage>
        <taxon>Bacteria</taxon>
        <taxon>Bacillati</taxon>
        <taxon>Actinomycetota</taxon>
        <taxon>Actinomycetes</taxon>
        <taxon>Kitasatosporales</taxon>
        <taxon>Streptomycetaceae</taxon>
        <taxon>Actinacidiphila</taxon>
    </lineage>
</organism>
<dbReference type="Gene3D" id="2.60.40.10">
    <property type="entry name" value="Immunoglobulins"/>
    <property type="match status" value="2"/>
</dbReference>
<dbReference type="PANTHER" id="PTHR43536:SF1">
    <property type="entry name" value="MANNOSYLGLYCOPROTEIN ENDO-BETA-MANNOSIDASE"/>
    <property type="match status" value="1"/>
</dbReference>
<dbReference type="EMBL" id="JADKYB010000015">
    <property type="protein sequence ID" value="MBM9507928.1"/>
    <property type="molecule type" value="Genomic_DNA"/>
</dbReference>
<sequence>MSLRARPDTYRAAVETRLGATSSAADFRRKAQFVDYDGLRAACESWRADHPGRPYGHRRDLGLNPRPHTDDPTPRLLPLEGGYYGARKGSEPLHVQAGQHDGKVLVVNDTEFTVPGATVTARLYALGGRPLADEVTARLDLAGQAITEVTTVTFARELPAAHLLRLTLTDATGRVRSVNDYLRCRTPMDLRSVNGLPFVRLEVRATRAQGPAITATVRNTGTSPAAMVRLALLDEAGEERPAVADDNYLWLLPGEERDVTLTPAEGRAESHAEGPATGSAGRNRLSVAARAYNAPRVCCGTDAVPVGCAAR</sequence>
<dbReference type="Pfam" id="PF18368">
    <property type="entry name" value="Ig_GlcNase"/>
    <property type="match status" value="1"/>
</dbReference>
<keyword evidence="4" id="KW-1185">Reference proteome</keyword>
<dbReference type="InterPro" id="IPR013783">
    <property type="entry name" value="Ig-like_fold"/>
</dbReference>
<feature type="region of interest" description="Disordered" evidence="1">
    <location>
        <begin position="49"/>
        <end position="76"/>
    </location>
</feature>
<evidence type="ECO:0000313" key="4">
    <source>
        <dbReference type="Proteomes" id="UP000749040"/>
    </source>
</evidence>
<dbReference type="Proteomes" id="UP000749040">
    <property type="component" value="Unassembled WGS sequence"/>
</dbReference>
<evidence type="ECO:0000313" key="3">
    <source>
        <dbReference type="EMBL" id="MBM9507928.1"/>
    </source>
</evidence>
<dbReference type="InterPro" id="IPR043534">
    <property type="entry name" value="EBDG/EBM"/>
</dbReference>
<dbReference type="InterPro" id="IPR036156">
    <property type="entry name" value="Beta-gal/glucu_dom_sf"/>
</dbReference>
<proteinExistence type="predicted"/>
<evidence type="ECO:0000256" key="1">
    <source>
        <dbReference type="SAM" id="MobiDB-lite"/>
    </source>
</evidence>